<reference evidence="1 2" key="1">
    <citation type="journal article" date="2019" name="Sci. Rep.">
        <title>Orb-weaving spider Araneus ventricosus genome elucidates the spidroin gene catalogue.</title>
        <authorList>
            <person name="Kono N."/>
            <person name="Nakamura H."/>
            <person name="Ohtoshi R."/>
            <person name="Moran D.A.P."/>
            <person name="Shinohara A."/>
            <person name="Yoshida Y."/>
            <person name="Fujiwara M."/>
            <person name="Mori M."/>
            <person name="Tomita M."/>
            <person name="Arakawa K."/>
        </authorList>
    </citation>
    <scope>NUCLEOTIDE SEQUENCE [LARGE SCALE GENOMIC DNA]</scope>
</reference>
<accession>A0A4Y2V259</accession>
<evidence type="ECO:0000313" key="2">
    <source>
        <dbReference type="Proteomes" id="UP000499080"/>
    </source>
</evidence>
<name>A0A4Y2V259_ARAVE</name>
<keyword evidence="2" id="KW-1185">Reference proteome</keyword>
<organism evidence="1 2">
    <name type="scientific">Araneus ventricosus</name>
    <name type="common">Orbweaver spider</name>
    <name type="synonym">Epeira ventricosa</name>
    <dbReference type="NCBI Taxonomy" id="182803"/>
    <lineage>
        <taxon>Eukaryota</taxon>
        <taxon>Metazoa</taxon>
        <taxon>Ecdysozoa</taxon>
        <taxon>Arthropoda</taxon>
        <taxon>Chelicerata</taxon>
        <taxon>Arachnida</taxon>
        <taxon>Araneae</taxon>
        <taxon>Araneomorphae</taxon>
        <taxon>Entelegynae</taxon>
        <taxon>Araneoidea</taxon>
        <taxon>Araneidae</taxon>
        <taxon>Araneus</taxon>
    </lineage>
</organism>
<dbReference type="EMBL" id="BGPR01042200">
    <property type="protein sequence ID" value="GBO18601.1"/>
    <property type="molecule type" value="Genomic_DNA"/>
</dbReference>
<gene>
    <name evidence="1" type="ORF">AVEN_195342_1</name>
</gene>
<proteinExistence type="predicted"/>
<dbReference type="OrthoDB" id="616263at2759"/>
<evidence type="ECO:0000313" key="1">
    <source>
        <dbReference type="EMBL" id="GBO18601.1"/>
    </source>
</evidence>
<dbReference type="Proteomes" id="UP000499080">
    <property type="component" value="Unassembled WGS sequence"/>
</dbReference>
<comment type="caution">
    <text evidence="1">The sequence shown here is derived from an EMBL/GenBank/DDBJ whole genome shotgun (WGS) entry which is preliminary data.</text>
</comment>
<dbReference type="AlphaFoldDB" id="A0A4Y2V259"/>
<protein>
    <submittedName>
        <fullName evidence="1">Uncharacterized protein</fullName>
    </submittedName>
</protein>
<sequence length="95" mass="11381">MTGKIDYPPKSELFSIVRFLQEEGSRTAEIHPRMRNDDFVREWCRKRKDGRTDVHDEDGQGRKPFACEDLAHRIQQVVREEMEITSSFLETWRRV</sequence>